<dbReference type="EMBL" id="RCML01003345">
    <property type="protein sequence ID" value="KAG2955718.1"/>
    <property type="molecule type" value="Genomic_DNA"/>
</dbReference>
<protein>
    <recommendedName>
        <fullName evidence="8">Secreted protein</fullName>
    </recommendedName>
</protein>
<gene>
    <name evidence="2" type="ORF">PC113_g24420</name>
    <name evidence="3" type="ORF">PC115_g24567</name>
    <name evidence="4" type="ORF">PC117_g27366</name>
    <name evidence="5" type="ORF">PC118_g24709</name>
    <name evidence="6" type="ORF">PC129_g24381</name>
</gene>
<dbReference type="EMBL" id="RCMG01003136">
    <property type="protein sequence ID" value="KAG2803174.1"/>
    <property type="molecule type" value="Genomic_DNA"/>
</dbReference>
<accession>A0A8T1ABU7</accession>
<keyword evidence="1" id="KW-0732">Signal</keyword>
<evidence type="ECO:0008006" key="8">
    <source>
        <dbReference type="Google" id="ProtNLM"/>
    </source>
</evidence>
<organism evidence="4 7">
    <name type="scientific">Phytophthora cactorum</name>
    <dbReference type="NCBI Taxonomy" id="29920"/>
    <lineage>
        <taxon>Eukaryota</taxon>
        <taxon>Sar</taxon>
        <taxon>Stramenopiles</taxon>
        <taxon>Oomycota</taxon>
        <taxon>Peronosporomycetes</taxon>
        <taxon>Peronosporales</taxon>
        <taxon>Peronosporaceae</taxon>
        <taxon>Phytophthora</taxon>
    </lineage>
</organism>
<name>A0A8T1ABU7_9STRA</name>
<dbReference type="EMBL" id="RCMI01003388">
    <property type="protein sequence ID" value="KAG2872600.1"/>
    <property type="molecule type" value="Genomic_DNA"/>
</dbReference>
<dbReference type="Proteomes" id="UP000736787">
    <property type="component" value="Unassembled WGS sequence"/>
</dbReference>
<comment type="caution">
    <text evidence="4">The sequence shown here is derived from an EMBL/GenBank/DDBJ whole genome shotgun (WGS) entry which is preliminary data.</text>
</comment>
<evidence type="ECO:0000313" key="2">
    <source>
        <dbReference type="EMBL" id="KAG2803174.1"/>
    </source>
</evidence>
<dbReference type="EMBL" id="RCMV01003575">
    <property type="protein sequence ID" value="KAG3198321.1"/>
    <property type="molecule type" value="Genomic_DNA"/>
</dbReference>
<evidence type="ECO:0000313" key="4">
    <source>
        <dbReference type="EMBL" id="KAG2875813.1"/>
    </source>
</evidence>
<evidence type="ECO:0000256" key="1">
    <source>
        <dbReference type="SAM" id="SignalP"/>
    </source>
</evidence>
<dbReference type="Proteomes" id="UP000774804">
    <property type="component" value="Unassembled WGS sequence"/>
</dbReference>
<dbReference type="Proteomes" id="UP000697107">
    <property type="component" value="Unassembled WGS sequence"/>
</dbReference>
<dbReference type="Proteomes" id="UP000760860">
    <property type="component" value="Unassembled WGS sequence"/>
</dbReference>
<dbReference type="AlphaFoldDB" id="A0A8T1ABU7"/>
<evidence type="ECO:0000313" key="3">
    <source>
        <dbReference type="EMBL" id="KAG2872600.1"/>
    </source>
</evidence>
<dbReference type="Proteomes" id="UP000735874">
    <property type="component" value="Unassembled WGS sequence"/>
</dbReference>
<feature type="signal peptide" evidence="1">
    <location>
        <begin position="1"/>
        <end position="19"/>
    </location>
</feature>
<feature type="chain" id="PRO_5036275053" description="Secreted protein" evidence="1">
    <location>
        <begin position="20"/>
        <end position="77"/>
    </location>
</feature>
<evidence type="ECO:0000313" key="6">
    <source>
        <dbReference type="EMBL" id="KAG3198321.1"/>
    </source>
</evidence>
<proteinExistence type="predicted"/>
<evidence type="ECO:0000313" key="5">
    <source>
        <dbReference type="EMBL" id="KAG2955718.1"/>
    </source>
</evidence>
<dbReference type="EMBL" id="RCMK01003268">
    <property type="protein sequence ID" value="KAG2875813.1"/>
    <property type="molecule type" value="Genomic_DNA"/>
</dbReference>
<reference evidence="4" key="1">
    <citation type="submission" date="2018-10" db="EMBL/GenBank/DDBJ databases">
        <title>Effector identification in a new, highly contiguous assembly of the strawberry crown rot pathogen Phytophthora cactorum.</title>
        <authorList>
            <person name="Armitage A.D."/>
            <person name="Nellist C.F."/>
            <person name="Bates H."/>
            <person name="Vickerstaff R.J."/>
            <person name="Harrison R.J."/>
        </authorList>
    </citation>
    <scope>NUCLEOTIDE SEQUENCE</scope>
    <source>
        <strain evidence="2">15-7</strain>
        <strain evidence="3">4032</strain>
        <strain evidence="4">4040</strain>
        <strain evidence="5">P415</strain>
        <strain evidence="6">P421</strain>
    </source>
</reference>
<sequence length="77" mass="8073">MGLVTIRAVILVLRALNDAVGVASTVENALYLVVLRAIDVYAIAGAQSRSHVATSVQASVGKTVLLKSFVIFVVMTT</sequence>
<evidence type="ECO:0000313" key="7">
    <source>
        <dbReference type="Proteomes" id="UP000736787"/>
    </source>
</evidence>